<proteinExistence type="predicted"/>
<keyword evidence="2" id="KW-1185">Reference proteome</keyword>
<accession>A0AA39XFE4</accession>
<evidence type="ECO:0000313" key="1">
    <source>
        <dbReference type="EMBL" id="KAK0632972.1"/>
    </source>
</evidence>
<reference evidence="1" key="1">
    <citation type="submission" date="2023-06" db="EMBL/GenBank/DDBJ databases">
        <title>Genome-scale phylogeny and comparative genomics of the fungal order Sordariales.</title>
        <authorList>
            <consortium name="Lawrence Berkeley National Laboratory"/>
            <person name="Hensen N."/>
            <person name="Bonometti L."/>
            <person name="Westerberg I."/>
            <person name="Brannstrom I.O."/>
            <person name="Guillou S."/>
            <person name="Cros-Aarteil S."/>
            <person name="Calhoun S."/>
            <person name="Haridas S."/>
            <person name="Kuo A."/>
            <person name="Mondo S."/>
            <person name="Pangilinan J."/>
            <person name="Riley R."/>
            <person name="Labutti K."/>
            <person name="Andreopoulos B."/>
            <person name="Lipzen A."/>
            <person name="Chen C."/>
            <person name="Yanf M."/>
            <person name="Daum C."/>
            <person name="Ng V."/>
            <person name="Clum A."/>
            <person name="Steindorff A."/>
            <person name="Ohm R."/>
            <person name="Martin F."/>
            <person name="Silar P."/>
            <person name="Natvig D."/>
            <person name="Lalanne C."/>
            <person name="Gautier V."/>
            <person name="Ament-Velasquez S.L."/>
            <person name="Kruys A."/>
            <person name="Hutchinson M.I."/>
            <person name="Powell A.J."/>
            <person name="Barry K."/>
            <person name="Miller A.N."/>
            <person name="Grigoriev I.V."/>
            <person name="Debuchy R."/>
            <person name="Gladieux P."/>
            <person name="Thoren M.H."/>
            <person name="Johannesson H."/>
        </authorList>
    </citation>
    <scope>NUCLEOTIDE SEQUENCE</scope>
    <source>
        <strain evidence="1">CBS 606.72</strain>
    </source>
</reference>
<protein>
    <submittedName>
        <fullName evidence="1">Uncharacterized protein</fullName>
    </submittedName>
</protein>
<evidence type="ECO:0000313" key="2">
    <source>
        <dbReference type="Proteomes" id="UP001175000"/>
    </source>
</evidence>
<sequence length="282" mass="31621">MVTREPALVKPLEQETEWKRLSYLSDLGSDSMSLGTPSATGAWSSLLRIQMSTGPSTSCWAAGQTELSIVFVQRCMATARWETNLLRSSGQVSRPWTPRRCMQCRSNKAAEAMCKGGDTLLAAGSDEAGLEGDCCFGSYILSLSERSQVLQSRDGSARLDRAVFKQRHCDQEIWTSAMWRWARWQVLGRSVLDAAYRACRENLWRGNVGPPRKVSTVMTWASFSSARRLPSYSQCWMPTYLNPTAACFIKLWNVAHTLHVRRVSLNGKELVPDLRNFSVPGR</sequence>
<gene>
    <name evidence="1" type="ORF">B0T14DRAFT_48977</name>
</gene>
<dbReference type="EMBL" id="JAULSU010000001">
    <property type="protein sequence ID" value="KAK0632972.1"/>
    <property type="molecule type" value="Genomic_DNA"/>
</dbReference>
<comment type="caution">
    <text evidence="1">The sequence shown here is derived from an EMBL/GenBank/DDBJ whole genome shotgun (WGS) entry which is preliminary data.</text>
</comment>
<dbReference type="Proteomes" id="UP001175000">
    <property type="component" value="Unassembled WGS sequence"/>
</dbReference>
<dbReference type="AlphaFoldDB" id="A0AA39XFE4"/>
<name>A0AA39XFE4_9PEZI</name>
<organism evidence="1 2">
    <name type="scientific">Immersiella caudata</name>
    <dbReference type="NCBI Taxonomy" id="314043"/>
    <lineage>
        <taxon>Eukaryota</taxon>
        <taxon>Fungi</taxon>
        <taxon>Dikarya</taxon>
        <taxon>Ascomycota</taxon>
        <taxon>Pezizomycotina</taxon>
        <taxon>Sordariomycetes</taxon>
        <taxon>Sordariomycetidae</taxon>
        <taxon>Sordariales</taxon>
        <taxon>Lasiosphaeriaceae</taxon>
        <taxon>Immersiella</taxon>
    </lineage>
</organism>